<protein>
    <submittedName>
        <fullName evidence="2">Lactate utilization protein</fullName>
    </submittedName>
</protein>
<dbReference type="AlphaFoldDB" id="A0A6N6N614"/>
<comment type="caution">
    <text evidence="2">The sequence shown here is derived from an EMBL/GenBank/DDBJ whole genome shotgun (WGS) entry which is preliminary data.</text>
</comment>
<dbReference type="OrthoDB" id="9794187at2"/>
<dbReference type="Proteomes" id="UP000438699">
    <property type="component" value="Unassembled WGS sequence"/>
</dbReference>
<evidence type="ECO:0000259" key="1">
    <source>
        <dbReference type="Pfam" id="PF02589"/>
    </source>
</evidence>
<dbReference type="Gene3D" id="3.40.50.10420">
    <property type="entry name" value="NagB/RpiA/CoA transferase-like"/>
    <property type="match status" value="1"/>
</dbReference>
<gene>
    <name evidence="2" type="ORF">F8A88_03470</name>
</gene>
<reference evidence="2 3" key="1">
    <citation type="journal article" date="2017" name="Int. J. Syst. Evol. Microbiol.">
        <title>Desulfovibrio senegalensis sp. nov., a mesophilic sulfate reducer isolated from marine sediment.</title>
        <authorList>
            <person name="Thioye A."/>
            <person name="Gam Z.B.A."/>
            <person name="Mbengue M."/>
            <person name="Cayol J.L."/>
            <person name="Joseph-Bartoli M."/>
            <person name="Toure-Kane C."/>
            <person name="Labat M."/>
        </authorList>
    </citation>
    <scope>NUCLEOTIDE SEQUENCE [LARGE SCALE GENOMIC DNA]</scope>
    <source>
        <strain evidence="2 3">DSM 101509</strain>
    </source>
</reference>
<dbReference type="SUPFAM" id="SSF100950">
    <property type="entry name" value="NagB/RpiA/CoA transferase-like"/>
    <property type="match status" value="1"/>
</dbReference>
<dbReference type="InterPro" id="IPR003741">
    <property type="entry name" value="LUD_dom"/>
</dbReference>
<dbReference type="Pfam" id="PF02589">
    <property type="entry name" value="LUD_dom"/>
    <property type="match status" value="1"/>
</dbReference>
<evidence type="ECO:0000313" key="2">
    <source>
        <dbReference type="EMBL" id="KAB1443333.1"/>
    </source>
</evidence>
<evidence type="ECO:0000313" key="3">
    <source>
        <dbReference type="Proteomes" id="UP000438699"/>
    </source>
</evidence>
<keyword evidence="3" id="KW-1185">Reference proteome</keyword>
<dbReference type="RefSeq" id="WP_151149680.1">
    <property type="nucleotide sequence ID" value="NZ_WAIE01000001.1"/>
</dbReference>
<name>A0A6N6N614_9BACT</name>
<dbReference type="PANTHER" id="PTHR43682:SF1">
    <property type="entry name" value="LACTATE UTILIZATION PROTEIN C"/>
    <property type="match status" value="1"/>
</dbReference>
<feature type="domain" description="LUD" evidence="1">
    <location>
        <begin position="8"/>
        <end position="205"/>
    </location>
</feature>
<dbReference type="EMBL" id="WAIE01000001">
    <property type="protein sequence ID" value="KAB1443333.1"/>
    <property type="molecule type" value="Genomic_DNA"/>
</dbReference>
<organism evidence="2 3">
    <name type="scientific">Pseudodesulfovibrio senegalensis</name>
    <dbReference type="NCBI Taxonomy" id="1721087"/>
    <lineage>
        <taxon>Bacteria</taxon>
        <taxon>Pseudomonadati</taxon>
        <taxon>Thermodesulfobacteriota</taxon>
        <taxon>Desulfovibrionia</taxon>
        <taxon>Desulfovibrionales</taxon>
        <taxon>Desulfovibrionaceae</taxon>
    </lineage>
</organism>
<dbReference type="InterPro" id="IPR024185">
    <property type="entry name" value="FTHF_cligase-like_sf"/>
</dbReference>
<sequence length="207" mass="22474">MTNQECVALFTEKATAVSAVVTEIKKPVDALNYVVELCDKKEACQLMPVGCEQALSDEAEAVCETKQGKIVAAPGLDSKTFKMLKTRCEKAGLELIDSGMRDHLAGIDIGFTEVQHGIAETGTLVLASKKEEVRLATMVSEIHVALLPKSKIVETSYDVEKHLLDAMKDTPDYHAFITGASRTADIERVLALGVHGPLELHILLLED</sequence>
<dbReference type="InterPro" id="IPR037171">
    <property type="entry name" value="NagB/RpiA_transferase-like"/>
</dbReference>
<proteinExistence type="predicted"/>
<accession>A0A6N6N614</accession>
<dbReference type="PANTHER" id="PTHR43682">
    <property type="entry name" value="LACTATE UTILIZATION PROTEIN C"/>
    <property type="match status" value="1"/>
</dbReference>